<evidence type="ECO:0000313" key="3">
    <source>
        <dbReference type="Proteomes" id="UP001207930"/>
    </source>
</evidence>
<evidence type="ECO:0000256" key="1">
    <source>
        <dbReference type="SAM" id="MobiDB-lite"/>
    </source>
</evidence>
<protein>
    <submittedName>
        <fullName evidence="2">Uncharacterized protein</fullName>
    </submittedName>
</protein>
<proteinExistence type="predicted"/>
<name>A0ABT3FRJ4_9BACT</name>
<keyword evidence="3" id="KW-1185">Reference proteome</keyword>
<feature type="non-terminal residue" evidence="2">
    <location>
        <position position="1"/>
    </location>
</feature>
<dbReference type="RefSeq" id="WP_264502169.1">
    <property type="nucleotide sequence ID" value="NZ_JAPDDS010000009.1"/>
</dbReference>
<evidence type="ECO:0000313" key="2">
    <source>
        <dbReference type="EMBL" id="MCW1886211.1"/>
    </source>
</evidence>
<organism evidence="2 3">
    <name type="scientific">Luteolibacter flavescens</name>
    <dbReference type="NCBI Taxonomy" id="1859460"/>
    <lineage>
        <taxon>Bacteria</taxon>
        <taxon>Pseudomonadati</taxon>
        <taxon>Verrucomicrobiota</taxon>
        <taxon>Verrucomicrobiia</taxon>
        <taxon>Verrucomicrobiales</taxon>
        <taxon>Verrucomicrobiaceae</taxon>
        <taxon>Luteolibacter</taxon>
    </lineage>
</organism>
<comment type="caution">
    <text evidence="2">The sequence shown here is derived from an EMBL/GenBank/DDBJ whole genome shotgun (WGS) entry which is preliminary data.</text>
</comment>
<reference evidence="2 3" key="1">
    <citation type="submission" date="2022-10" db="EMBL/GenBank/DDBJ databases">
        <title>Luteolibacter flavescens strain MCCC 1K03193, whole genome shotgun sequencing project.</title>
        <authorList>
            <person name="Zhao G."/>
            <person name="Shen L."/>
        </authorList>
    </citation>
    <scope>NUCLEOTIDE SEQUENCE [LARGE SCALE GENOMIC DNA]</scope>
    <source>
        <strain evidence="2 3">MCCC 1K03193</strain>
    </source>
</reference>
<dbReference type="EMBL" id="JAPDDS010000009">
    <property type="protein sequence ID" value="MCW1886211.1"/>
    <property type="molecule type" value="Genomic_DNA"/>
</dbReference>
<feature type="compositionally biased region" description="Basic and acidic residues" evidence="1">
    <location>
        <begin position="70"/>
        <end position="98"/>
    </location>
</feature>
<dbReference type="Proteomes" id="UP001207930">
    <property type="component" value="Unassembled WGS sequence"/>
</dbReference>
<gene>
    <name evidence="2" type="ORF">OKA04_15845</name>
</gene>
<sequence>IGGFSNGRAALYSPIAQLQLIFRRLLSARRAVELAKAEALLDHQKSSMPFEQFLQSLERGELPTDSQMQEWRDEAKSSVRKPEEDPKDQLEKEARIDR</sequence>
<feature type="region of interest" description="Disordered" evidence="1">
    <location>
        <begin position="52"/>
        <end position="98"/>
    </location>
</feature>
<accession>A0ABT3FRJ4</accession>